<feature type="transmembrane region" description="Helical" evidence="5">
    <location>
        <begin position="64"/>
        <end position="86"/>
    </location>
</feature>
<keyword evidence="5" id="KW-0812">Transmembrane</keyword>
<sequence>MLQILAICFGHNITAVFVFGDSLVEVGNNFYIDTVAKPVLPNGIDFPKGAPSGRYTNSRTIVDIIGKFHDVMIVILWSIFVVLVTLSRTRPQFSFREDELGFKDYSPPFLAPNTSGDLILKGVNYASSGAGILQVTGSVFGERIWMDKQVNCFAKTRQDIISRIGAPAAQALLRHSLYVLVIGSNDILFEGNTQPFDVKSIFLDEVLSNLKSQLTRLYNLGARKFAMSNVPKVGCIPFDLDLHLCAEDCVSSINNLAKLYNSRLKSLLEDLTRSLSGSIFVYVDTYAITEDIIDNHRSYGFENADRACCEVIGKHGGLIPCIPVSRVCPDRTKYAFWDPFHPTESALLIGAKHILDGGLKYVSPINIRQLANL</sequence>
<comment type="caution">
    <text evidence="6">The sequence shown here is derived from an EMBL/GenBank/DDBJ whole genome shotgun (WGS) entry which is preliminary data.</text>
</comment>
<name>A0ABR2FCA9_9ROSI</name>
<dbReference type="EMBL" id="JBBPBM010000007">
    <property type="protein sequence ID" value="KAK8575935.1"/>
    <property type="molecule type" value="Genomic_DNA"/>
</dbReference>
<dbReference type="InterPro" id="IPR051058">
    <property type="entry name" value="GDSL_Est/Lipase"/>
</dbReference>
<comment type="similarity">
    <text evidence="1">Belongs to the 'GDSL' lipolytic enzyme family.</text>
</comment>
<protein>
    <recommendedName>
        <fullName evidence="8">GDSL esterase/lipase</fullName>
    </recommendedName>
</protein>
<accession>A0ABR2FCA9</accession>
<dbReference type="Proteomes" id="UP001472677">
    <property type="component" value="Unassembled WGS sequence"/>
</dbReference>
<organism evidence="6 7">
    <name type="scientific">Hibiscus sabdariffa</name>
    <name type="common">roselle</name>
    <dbReference type="NCBI Taxonomy" id="183260"/>
    <lineage>
        <taxon>Eukaryota</taxon>
        <taxon>Viridiplantae</taxon>
        <taxon>Streptophyta</taxon>
        <taxon>Embryophyta</taxon>
        <taxon>Tracheophyta</taxon>
        <taxon>Spermatophyta</taxon>
        <taxon>Magnoliopsida</taxon>
        <taxon>eudicotyledons</taxon>
        <taxon>Gunneridae</taxon>
        <taxon>Pentapetalae</taxon>
        <taxon>rosids</taxon>
        <taxon>malvids</taxon>
        <taxon>Malvales</taxon>
        <taxon>Malvaceae</taxon>
        <taxon>Malvoideae</taxon>
        <taxon>Hibiscus</taxon>
    </lineage>
</organism>
<dbReference type="Pfam" id="PF00657">
    <property type="entry name" value="Lipase_GDSL"/>
    <property type="match status" value="1"/>
</dbReference>
<evidence type="ECO:0000256" key="3">
    <source>
        <dbReference type="ARBA" id="ARBA00022963"/>
    </source>
</evidence>
<gene>
    <name evidence="6" type="ORF">V6N12_063584</name>
</gene>
<dbReference type="Gene3D" id="3.40.50.1110">
    <property type="entry name" value="SGNH hydrolase"/>
    <property type="match status" value="1"/>
</dbReference>
<reference evidence="6 7" key="1">
    <citation type="journal article" date="2024" name="G3 (Bethesda)">
        <title>Genome assembly of Hibiscus sabdariffa L. provides insights into metabolisms of medicinal natural products.</title>
        <authorList>
            <person name="Kim T."/>
        </authorList>
    </citation>
    <scope>NUCLEOTIDE SEQUENCE [LARGE SCALE GENOMIC DNA]</scope>
    <source>
        <strain evidence="6">TK-2024</strain>
        <tissue evidence="6">Old leaves</tissue>
    </source>
</reference>
<keyword evidence="7" id="KW-1185">Reference proteome</keyword>
<proteinExistence type="inferred from homology"/>
<dbReference type="InterPro" id="IPR001087">
    <property type="entry name" value="GDSL"/>
</dbReference>
<keyword evidence="3" id="KW-0442">Lipid degradation</keyword>
<evidence type="ECO:0000313" key="7">
    <source>
        <dbReference type="Proteomes" id="UP001472677"/>
    </source>
</evidence>
<dbReference type="PANTHER" id="PTHR45648:SF9">
    <property type="entry name" value="PROLINE-RICH PROTEIN APG, PUTATIVE-RELATED"/>
    <property type="match status" value="1"/>
</dbReference>
<keyword evidence="5" id="KW-0472">Membrane</keyword>
<keyword evidence="5" id="KW-1133">Transmembrane helix</keyword>
<evidence type="ECO:0000256" key="2">
    <source>
        <dbReference type="ARBA" id="ARBA00022801"/>
    </source>
</evidence>
<keyword evidence="2" id="KW-0378">Hydrolase</keyword>
<dbReference type="InterPro" id="IPR035669">
    <property type="entry name" value="SGNH_plant_lipase-like"/>
</dbReference>
<evidence type="ECO:0000313" key="6">
    <source>
        <dbReference type="EMBL" id="KAK8575935.1"/>
    </source>
</evidence>
<keyword evidence="4" id="KW-0443">Lipid metabolism</keyword>
<dbReference type="SUPFAM" id="SSF52266">
    <property type="entry name" value="SGNH hydrolase"/>
    <property type="match status" value="1"/>
</dbReference>
<evidence type="ECO:0000256" key="1">
    <source>
        <dbReference type="ARBA" id="ARBA00008668"/>
    </source>
</evidence>
<evidence type="ECO:0008006" key="8">
    <source>
        <dbReference type="Google" id="ProtNLM"/>
    </source>
</evidence>
<dbReference type="InterPro" id="IPR036514">
    <property type="entry name" value="SGNH_hydro_sf"/>
</dbReference>
<evidence type="ECO:0000256" key="4">
    <source>
        <dbReference type="ARBA" id="ARBA00023098"/>
    </source>
</evidence>
<dbReference type="PANTHER" id="PTHR45648">
    <property type="entry name" value="GDSL LIPASE/ACYLHYDROLASE FAMILY PROTEIN (AFU_ORTHOLOGUE AFUA_4G14700)"/>
    <property type="match status" value="1"/>
</dbReference>
<evidence type="ECO:0000256" key="5">
    <source>
        <dbReference type="SAM" id="Phobius"/>
    </source>
</evidence>
<dbReference type="CDD" id="cd01837">
    <property type="entry name" value="SGNH_plant_lipase_like"/>
    <property type="match status" value="1"/>
</dbReference>